<reference evidence="1" key="1">
    <citation type="submission" date="2021-06" db="EMBL/GenBank/DDBJ databases">
        <authorList>
            <person name="Kallberg Y."/>
            <person name="Tangrot J."/>
            <person name="Rosling A."/>
        </authorList>
    </citation>
    <scope>NUCLEOTIDE SEQUENCE</scope>
    <source>
        <strain evidence="1">MA461A</strain>
    </source>
</reference>
<gene>
    <name evidence="1" type="ORF">RPERSI_LOCUS25215</name>
</gene>
<name>A0ACA9S144_9GLOM</name>
<comment type="caution">
    <text evidence="1">The sequence shown here is derived from an EMBL/GenBank/DDBJ whole genome shotgun (WGS) entry which is preliminary data.</text>
</comment>
<dbReference type="Proteomes" id="UP000789920">
    <property type="component" value="Unassembled WGS sequence"/>
</dbReference>
<organism evidence="1 2">
    <name type="scientific">Racocetra persica</name>
    <dbReference type="NCBI Taxonomy" id="160502"/>
    <lineage>
        <taxon>Eukaryota</taxon>
        <taxon>Fungi</taxon>
        <taxon>Fungi incertae sedis</taxon>
        <taxon>Mucoromycota</taxon>
        <taxon>Glomeromycotina</taxon>
        <taxon>Glomeromycetes</taxon>
        <taxon>Diversisporales</taxon>
        <taxon>Gigasporaceae</taxon>
        <taxon>Racocetra</taxon>
    </lineage>
</organism>
<keyword evidence="2" id="KW-1185">Reference proteome</keyword>
<evidence type="ECO:0000313" key="1">
    <source>
        <dbReference type="EMBL" id="CAG8819796.1"/>
    </source>
</evidence>
<evidence type="ECO:0000313" key="2">
    <source>
        <dbReference type="Proteomes" id="UP000789920"/>
    </source>
</evidence>
<sequence length="414" mass="44765">SIATTTDSYYDADSIATTTDSYYDADSIATTTDSVYGVDSITTTTDSVYDPVYGADSITTTTDLVTHPTVLVADFVATTSSFTTTKATNAQHPFPDITPKEANAKLGNQDSSVDTNGGDGFGTGTAAGIVGAALLAFGLVGLFIHRKVNAGKKKDIEKDIMSNPNDAFDNNKPPGSSHMSQLMETNNDENIKETSYDVYSNDVYSNEMNIPSIEPLSPLQLSPNNVGSQLLNEDPTLPIIPPLVFANNTNNHSQNLNAFEQSSPQPPVVSSRQSFYGESLYSSIYTMTPSLSTQDPSQSKGSFVDLSRSTAYPVPFVAVSATSDINNYDNIKETDRYSIESANLNDVDNYILEPEHIRPDSFLLTDLMNSPLDEKVGHQITNNSTYEESTNDKFTYLPTNSNDIASEISLSNPV</sequence>
<feature type="non-terminal residue" evidence="1">
    <location>
        <position position="1"/>
    </location>
</feature>
<protein>
    <submittedName>
        <fullName evidence="1">1629_t:CDS:1</fullName>
    </submittedName>
</protein>
<dbReference type="EMBL" id="CAJVQC010082773">
    <property type="protein sequence ID" value="CAG8819796.1"/>
    <property type="molecule type" value="Genomic_DNA"/>
</dbReference>
<feature type="non-terminal residue" evidence="1">
    <location>
        <position position="414"/>
    </location>
</feature>
<accession>A0ACA9S144</accession>
<proteinExistence type="predicted"/>